<dbReference type="EMBL" id="KZ999996">
    <property type="protein sequence ID" value="RKO84536.1"/>
    <property type="molecule type" value="Genomic_DNA"/>
</dbReference>
<feature type="compositionally biased region" description="Low complexity" evidence="1">
    <location>
        <begin position="195"/>
        <end position="223"/>
    </location>
</feature>
<evidence type="ECO:0000313" key="2">
    <source>
        <dbReference type="EMBL" id="RKO84536.1"/>
    </source>
</evidence>
<name>A0A4P9W365_9FUNG</name>
<feature type="compositionally biased region" description="Pro residues" evidence="1">
    <location>
        <begin position="108"/>
        <end position="129"/>
    </location>
</feature>
<protein>
    <submittedName>
        <fullName evidence="2">Uncharacterized protein</fullName>
    </submittedName>
</protein>
<feature type="region of interest" description="Disordered" evidence="1">
    <location>
        <begin position="88"/>
        <end position="157"/>
    </location>
</feature>
<proteinExistence type="predicted"/>
<organism evidence="2 3">
    <name type="scientific">Blyttiomyces helicus</name>
    <dbReference type="NCBI Taxonomy" id="388810"/>
    <lineage>
        <taxon>Eukaryota</taxon>
        <taxon>Fungi</taxon>
        <taxon>Fungi incertae sedis</taxon>
        <taxon>Chytridiomycota</taxon>
        <taxon>Chytridiomycota incertae sedis</taxon>
        <taxon>Chytridiomycetes</taxon>
        <taxon>Chytridiomycetes incertae sedis</taxon>
        <taxon>Blyttiomyces</taxon>
    </lineage>
</organism>
<feature type="region of interest" description="Disordered" evidence="1">
    <location>
        <begin position="177"/>
        <end position="310"/>
    </location>
</feature>
<dbReference type="Proteomes" id="UP000269721">
    <property type="component" value="Unassembled WGS sequence"/>
</dbReference>
<evidence type="ECO:0000313" key="3">
    <source>
        <dbReference type="Proteomes" id="UP000269721"/>
    </source>
</evidence>
<evidence type="ECO:0000256" key="1">
    <source>
        <dbReference type="SAM" id="MobiDB-lite"/>
    </source>
</evidence>
<dbReference type="AlphaFoldDB" id="A0A4P9W365"/>
<accession>A0A4P9W365</accession>
<reference evidence="3" key="1">
    <citation type="journal article" date="2018" name="Nat. Microbiol.">
        <title>Leveraging single-cell genomics to expand the fungal tree of life.</title>
        <authorList>
            <person name="Ahrendt S.R."/>
            <person name="Quandt C.A."/>
            <person name="Ciobanu D."/>
            <person name="Clum A."/>
            <person name="Salamov A."/>
            <person name="Andreopoulos B."/>
            <person name="Cheng J.F."/>
            <person name="Woyke T."/>
            <person name="Pelin A."/>
            <person name="Henrissat B."/>
            <person name="Reynolds N.K."/>
            <person name="Benny G.L."/>
            <person name="Smith M.E."/>
            <person name="James T.Y."/>
            <person name="Grigoriev I.V."/>
        </authorList>
    </citation>
    <scope>NUCLEOTIDE SEQUENCE [LARGE SCALE GENOMIC DNA]</scope>
</reference>
<feature type="compositionally biased region" description="Low complexity" evidence="1">
    <location>
        <begin position="231"/>
        <end position="245"/>
    </location>
</feature>
<sequence>MKQTNTLKRESTRRAARDAEVVRRAAGLVAQFIRYQATTNEASATSTDISSISSIAFYPSYPHSSRPCPGAYRHLNHERVPFPTMPTAAAQKGATRAQRPHLAHPLRSHPPSPSTNYNSPPPAGPPPLTPHEIASRHFPLKQSNPNRRTVAPPEQRRVAPLNISVAKPQLAVYQFHAPSPTPSDLSTVSPPLAVPATPAPRSGASRSPALASPSQQQPTSPASKIRLRSESLNYSSRNPSASSSRGATPVAAPSGPYHRSNPHSPLDESQNNANGGGQQHLNRAPLSAGSSSSSSVSTAPRPGPPRTIAETICRLARRSVSPLFGQFVQAGEE</sequence>
<gene>
    <name evidence="2" type="ORF">BDK51DRAFT_48910</name>
</gene>
<feature type="compositionally biased region" description="Basic residues" evidence="1">
    <location>
        <begin position="98"/>
        <end position="107"/>
    </location>
</feature>
<feature type="compositionally biased region" description="Low complexity" evidence="1">
    <location>
        <begin position="287"/>
        <end position="297"/>
    </location>
</feature>
<keyword evidence="3" id="KW-1185">Reference proteome</keyword>